<proteinExistence type="predicted"/>
<protein>
    <submittedName>
        <fullName evidence="2">YbaB/EbfC DNA-binding family protein</fullName>
    </submittedName>
</protein>
<dbReference type="EMBL" id="RCDD01000001">
    <property type="protein sequence ID" value="RLK60960.1"/>
    <property type="molecule type" value="Genomic_DNA"/>
</dbReference>
<comment type="caution">
    <text evidence="2">The sequence shown here is derived from an EMBL/GenBank/DDBJ whole genome shotgun (WGS) entry which is preliminary data.</text>
</comment>
<keyword evidence="3" id="KW-1185">Reference proteome</keyword>
<feature type="compositionally biased region" description="Low complexity" evidence="1">
    <location>
        <begin position="176"/>
        <end position="194"/>
    </location>
</feature>
<gene>
    <name evidence="2" type="ORF">CLV68_1474</name>
</gene>
<evidence type="ECO:0000313" key="2">
    <source>
        <dbReference type="EMBL" id="RLK60960.1"/>
    </source>
</evidence>
<dbReference type="SUPFAM" id="SSF82607">
    <property type="entry name" value="YbaB-like"/>
    <property type="match status" value="1"/>
</dbReference>
<organism evidence="2 3">
    <name type="scientific">Actinokineospora cianjurensis</name>
    <dbReference type="NCBI Taxonomy" id="585224"/>
    <lineage>
        <taxon>Bacteria</taxon>
        <taxon>Bacillati</taxon>
        <taxon>Actinomycetota</taxon>
        <taxon>Actinomycetes</taxon>
        <taxon>Pseudonocardiales</taxon>
        <taxon>Pseudonocardiaceae</taxon>
        <taxon>Actinokineospora</taxon>
    </lineage>
</organism>
<dbReference type="RefSeq" id="WP_121389706.1">
    <property type="nucleotide sequence ID" value="NZ_RCDD01000001.1"/>
</dbReference>
<dbReference type="Gene3D" id="3.30.1310.10">
    <property type="entry name" value="Nucleoid-associated protein YbaB-like domain"/>
    <property type="match status" value="1"/>
</dbReference>
<keyword evidence="2" id="KW-0238">DNA-binding</keyword>
<accession>A0A421B9T3</accession>
<feature type="region of interest" description="Disordered" evidence="1">
    <location>
        <begin position="114"/>
        <end position="223"/>
    </location>
</feature>
<dbReference type="OrthoDB" id="3623823at2"/>
<feature type="compositionally biased region" description="Basic and acidic residues" evidence="1">
    <location>
        <begin position="130"/>
        <end position="145"/>
    </location>
</feature>
<reference evidence="2 3" key="1">
    <citation type="submission" date="2018-10" db="EMBL/GenBank/DDBJ databases">
        <title>Genomic Encyclopedia of Archaeal and Bacterial Type Strains, Phase II (KMG-II): from individual species to whole genera.</title>
        <authorList>
            <person name="Goeker M."/>
        </authorList>
    </citation>
    <scope>NUCLEOTIDE SEQUENCE [LARGE SCALE GENOMIC DNA]</scope>
    <source>
        <strain evidence="2 3">DSM 45657</strain>
    </source>
</reference>
<name>A0A421B9T3_9PSEU</name>
<feature type="compositionally biased region" description="Acidic residues" evidence="1">
    <location>
        <begin position="201"/>
        <end position="212"/>
    </location>
</feature>
<dbReference type="InterPro" id="IPR004401">
    <property type="entry name" value="YbaB/EbfC"/>
</dbReference>
<evidence type="ECO:0000313" key="3">
    <source>
        <dbReference type="Proteomes" id="UP000282454"/>
    </source>
</evidence>
<dbReference type="Proteomes" id="UP000282454">
    <property type="component" value="Unassembled WGS sequence"/>
</dbReference>
<sequence length="223" mass="22992">MTDRIPVERTTRQLIEDGRARQEALANVDTILASVQGTAYDNHGSVRVTVDGRGKLVELWLRQDAVRWGPEQLGSLIVAVADAALAQATQAGYNKLGPILGDSMTQAIEMLSGRAAPARTDNGPGITAEEFQRRRDERMHGRWERSPAGGPSTGDGDGPAGQDAPGAGTIGGQAHPAAGTAPAGGTAGAAALAGDGRGGDAADDGFDPDDPLSFDLSSLRSDR</sequence>
<dbReference type="InterPro" id="IPR036894">
    <property type="entry name" value="YbaB-like_sf"/>
</dbReference>
<dbReference type="AlphaFoldDB" id="A0A421B9T3"/>
<dbReference type="Pfam" id="PF02575">
    <property type="entry name" value="YbaB_DNA_bd"/>
    <property type="match status" value="1"/>
</dbReference>
<feature type="compositionally biased region" description="Low complexity" evidence="1">
    <location>
        <begin position="213"/>
        <end position="223"/>
    </location>
</feature>
<evidence type="ECO:0000256" key="1">
    <source>
        <dbReference type="SAM" id="MobiDB-lite"/>
    </source>
</evidence>
<dbReference type="GO" id="GO:0003677">
    <property type="term" value="F:DNA binding"/>
    <property type="evidence" value="ECO:0007669"/>
    <property type="project" value="UniProtKB-KW"/>
</dbReference>